<feature type="DNA-binding region" description="H-T-H motif" evidence="2">
    <location>
        <begin position="36"/>
        <end position="55"/>
    </location>
</feature>
<sequence>MKKWEEEVDDLRVKRRDHILEAARTLFAEKDMALVTMVDIGARAGVSRVTLYKYFSSIHEIVFEIQIQIMNEISVYFEIDGDGEMTGAEKLTLLLYGWYNLYRDKPEHLRFIAMFDHFYRNEFPSEDLRKRYRDSMANRGAQFKHAIEDGIRDGSILPTFDPALLETMIQNTVIGMMSRMATRGHLIHKQWGIDPEDILTYLLQFIAQFIRVKPDTSVFRLTEVENR</sequence>
<dbReference type="Proteomes" id="UP001589747">
    <property type="component" value="Unassembled WGS sequence"/>
</dbReference>
<organism evidence="4 5">
    <name type="scientific">Paenibacillus aurantiacus</name>
    <dbReference type="NCBI Taxonomy" id="1936118"/>
    <lineage>
        <taxon>Bacteria</taxon>
        <taxon>Bacillati</taxon>
        <taxon>Bacillota</taxon>
        <taxon>Bacilli</taxon>
        <taxon>Bacillales</taxon>
        <taxon>Paenibacillaceae</taxon>
        <taxon>Paenibacillus</taxon>
    </lineage>
</organism>
<dbReference type="SUPFAM" id="SSF48498">
    <property type="entry name" value="Tetracyclin repressor-like, C-terminal domain"/>
    <property type="match status" value="1"/>
</dbReference>
<dbReference type="InterPro" id="IPR050624">
    <property type="entry name" value="HTH-type_Tx_Regulator"/>
</dbReference>
<dbReference type="PRINTS" id="PR00455">
    <property type="entry name" value="HTHTETR"/>
</dbReference>
<dbReference type="InterPro" id="IPR009057">
    <property type="entry name" value="Homeodomain-like_sf"/>
</dbReference>
<evidence type="ECO:0000313" key="5">
    <source>
        <dbReference type="Proteomes" id="UP001589747"/>
    </source>
</evidence>
<dbReference type="Pfam" id="PF00440">
    <property type="entry name" value="TetR_N"/>
    <property type="match status" value="1"/>
</dbReference>
<feature type="domain" description="HTH tetR-type" evidence="3">
    <location>
        <begin position="13"/>
        <end position="73"/>
    </location>
</feature>
<dbReference type="InterPro" id="IPR036271">
    <property type="entry name" value="Tet_transcr_reg_TetR-rel_C_sf"/>
</dbReference>
<dbReference type="PANTHER" id="PTHR43479">
    <property type="entry name" value="ACREF/ENVCD OPERON REPRESSOR-RELATED"/>
    <property type="match status" value="1"/>
</dbReference>
<dbReference type="Gene3D" id="1.10.357.10">
    <property type="entry name" value="Tetracycline Repressor, domain 2"/>
    <property type="match status" value="1"/>
</dbReference>
<evidence type="ECO:0000259" key="3">
    <source>
        <dbReference type="PROSITE" id="PS50977"/>
    </source>
</evidence>
<reference evidence="4 5" key="1">
    <citation type="submission" date="2024-09" db="EMBL/GenBank/DDBJ databases">
        <authorList>
            <person name="Sun Q."/>
            <person name="Mori K."/>
        </authorList>
    </citation>
    <scope>NUCLEOTIDE SEQUENCE [LARGE SCALE GENOMIC DNA]</scope>
    <source>
        <strain evidence="4 5">TISTR 2452</strain>
    </source>
</reference>
<dbReference type="RefSeq" id="WP_377497033.1">
    <property type="nucleotide sequence ID" value="NZ_JBHMDO010000033.1"/>
</dbReference>
<dbReference type="PROSITE" id="PS50977">
    <property type="entry name" value="HTH_TETR_2"/>
    <property type="match status" value="1"/>
</dbReference>
<evidence type="ECO:0000313" key="4">
    <source>
        <dbReference type="EMBL" id="MFB9328077.1"/>
    </source>
</evidence>
<name>A0ABV5KS72_9BACL</name>
<proteinExistence type="predicted"/>
<comment type="caution">
    <text evidence="4">The sequence shown here is derived from an EMBL/GenBank/DDBJ whole genome shotgun (WGS) entry which is preliminary data.</text>
</comment>
<dbReference type="EMBL" id="JBHMDO010000033">
    <property type="protein sequence ID" value="MFB9328077.1"/>
    <property type="molecule type" value="Genomic_DNA"/>
</dbReference>
<evidence type="ECO:0000256" key="1">
    <source>
        <dbReference type="ARBA" id="ARBA00023125"/>
    </source>
</evidence>
<dbReference type="Gene3D" id="1.10.10.60">
    <property type="entry name" value="Homeodomain-like"/>
    <property type="match status" value="1"/>
</dbReference>
<keyword evidence="5" id="KW-1185">Reference proteome</keyword>
<dbReference type="InterPro" id="IPR001647">
    <property type="entry name" value="HTH_TetR"/>
</dbReference>
<evidence type="ECO:0000256" key="2">
    <source>
        <dbReference type="PROSITE-ProRule" id="PRU00335"/>
    </source>
</evidence>
<dbReference type="PANTHER" id="PTHR43479:SF11">
    <property type="entry name" value="ACREF_ENVCD OPERON REPRESSOR-RELATED"/>
    <property type="match status" value="1"/>
</dbReference>
<protein>
    <submittedName>
        <fullName evidence="4">TetR/AcrR family transcriptional regulator</fullName>
    </submittedName>
</protein>
<keyword evidence="1 2" id="KW-0238">DNA-binding</keyword>
<accession>A0ABV5KS72</accession>
<dbReference type="SUPFAM" id="SSF46689">
    <property type="entry name" value="Homeodomain-like"/>
    <property type="match status" value="1"/>
</dbReference>
<gene>
    <name evidence="4" type="ORF">ACFFSY_19290</name>
</gene>